<name>A0A0G4FUX6_9ALVE</name>
<reference evidence="2" key="1">
    <citation type="submission" date="2014-11" db="EMBL/GenBank/DDBJ databases">
        <authorList>
            <person name="Otto D Thomas"/>
            <person name="Naeem Raeece"/>
        </authorList>
    </citation>
    <scope>NUCLEOTIDE SEQUENCE</scope>
</reference>
<keyword evidence="1" id="KW-0472">Membrane</keyword>
<dbReference type="EMBL" id="CDMZ01000632">
    <property type="protein sequence ID" value="CEM18394.1"/>
    <property type="molecule type" value="Genomic_DNA"/>
</dbReference>
<evidence type="ECO:0000256" key="1">
    <source>
        <dbReference type="SAM" id="Phobius"/>
    </source>
</evidence>
<dbReference type="AlphaFoldDB" id="A0A0G4FUX6"/>
<keyword evidence="1" id="KW-0812">Transmembrane</keyword>
<keyword evidence="1" id="KW-1133">Transmembrane helix</keyword>
<organism evidence="2">
    <name type="scientific">Chromera velia CCMP2878</name>
    <dbReference type="NCBI Taxonomy" id="1169474"/>
    <lineage>
        <taxon>Eukaryota</taxon>
        <taxon>Sar</taxon>
        <taxon>Alveolata</taxon>
        <taxon>Colpodellida</taxon>
        <taxon>Chromeraceae</taxon>
        <taxon>Chromera</taxon>
    </lineage>
</organism>
<accession>A0A0G4FUX6</accession>
<protein>
    <submittedName>
        <fullName evidence="2">Uncharacterized protein</fullName>
    </submittedName>
</protein>
<sequence>VRRCVSQNGAPMLQDMTAEEVDELLMEAAGVEEEGNEAVTCAEPTKPPEPHRSRVERLKDKFSAVKRWIGENAYFSALRTKLMRKYHLWETNRYRDKLAERLKPLQEAGDAVAGCFRAFHMYPNIRENSKLNLIEFCNHAVDDMCNKDRKETAGDRESPPDFRGDVEAALEWEYGESSAYGAEVDMCELELITNVYEPARQQMEKIAREKKKKLIGVTLKVLVIGGIIAASAIFPPALSVSAPVALLAISAGAAVTKQLTNVVVNSVFGTAGDTGKTVSDHQDFADRAEEGRRRREETEAKAQIANLIEIDATQNLARSGAATAVGKVVTGTVKAAGGVAMASAAASGIVGVLSCNIEQALAAHRTVRNTKYRARSAALMTVKQIQKICLENRDMTQEEFYFTLNEQKRLEAESEEKVKAGEPLDEEDKVNVVEEILEATTEDVVEPVSMDMLEAGADDDMAPKSASPEEEKEAADKFISGCELLQRRKRGVIGCGVQVISDRHIFHPSEKQFEYELARGKNNAYNNFYCTPLGTGLVTPLNRHDPEDSFNKFYADTKITNLEGIEETWIESPRFVVLGSKPPTFFGDYDDDDIKRDQEERLDTAKEQQKAKPEVQQDSKGFLSSIKRGVKRIGRAVEGAAGAVKDTVMSKIVEDGRNLGKQIATFVHNEGRTMGPGKLWVNPRDDLNQVGREAMSWGPRLIRDLLRPLLVSLRPELAATLPKLVMNRVDIIYLGDDAEYGTDIHACNMLLSKTNDFTVVGGARPGGNWIDWCFILERQSLEGKEPFHFSTSEKIVRFHNFVQAAAKAFSRKLISVSGAARVMRTDWRFWCTPEGGDAPHPACAALDFDIKELESLGTRSDRILADLAAKKKTQSRWKKATSVVWAHSTLDQNDVVAHAVVENIEKNAGALSTAPRDGATFLPWNEGLRKAPKGDEPQQPGVGKPVQDTLGKVLKTQVSRDLSELGGTPAKTSFISRGKKFQLLPQVKMDTN</sequence>
<evidence type="ECO:0000313" key="2">
    <source>
        <dbReference type="EMBL" id="CEM18394.1"/>
    </source>
</evidence>
<proteinExistence type="predicted"/>
<feature type="non-terminal residue" evidence="2">
    <location>
        <position position="1"/>
    </location>
</feature>
<gene>
    <name evidence="2" type="ORF">Cvel_18755</name>
</gene>
<dbReference type="VEuPathDB" id="CryptoDB:Cvel_18755"/>
<feature type="transmembrane region" description="Helical" evidence="1">
    <location>
        <begin position="214"/>
        <end position="234"/>
    </location>
</feature>